<dbReference type="Pfam" id="PF13588">
    <property type="entry name" value="HSDR_N_2"/>
    <property type="match status" value="1"/>
</dbReference>
<evidence type="ECO:0000313" key="3">
    <source>
        <dbReference type="Proteomes" id="UP000468650"/>
    </source>
</evidence>
<dbReference type="OrthoDB" id="9790377at2"/>
<feature type="domain" description="Type I restriction enzyme R protein N-terminal" evidence="1">
    <location>
        <begin position="38"/>
        <end position="146"/>
    </location>
</feature>
<dbReference type="Gene3D" id="3.90.1570.30">
    <property type="match status" value="1"/>
</dbReference>
<sequence>MPDYPELIYSSTHITLRRNEGGDQIKDLIRNTWLHLTPEEWVRQHLLGHLVHELGYPPSTIAIEKKVDINGMPKRFDALIYHKGTPAILIECKAPNVPLTESVFHQACRYNSQLKAPMTILSNGLQTIVAIVSFDTGQIQFVKSIPNKLDWESNL</sequence>
<dbReference type="AlphaFoldDB" id="A0A6N6RMN4"/>
<dbReference type="RefSeq" id="WP_151666401.1">
    <property type="nucleotide sequence ID" value="NZ_WBVO01000001.1"/>
</dbReference>
<evidence type="ECO:0000259" key="1">
    <source>
        <dbReference type="Pfam" id="PF13588"/>
    </source>
</evidence>
<proteinExistence type="predicted"/>
<evidence type="ECO:0000313" key="2">
    <source>
        <dbReference type="EMBL" id="KAB2814823.1"/>
    </source>
</evidence>
<reference evidence="2 3" key="1">
    <citation type="submission" date="2019-09" db="EMBL/GenBank/DDBJ databases">
        <title>Genomes of family Cryomorphaceae.</title>
        <authorList>
            <person name="Bowman J.P."/>
        </authorList>
    </citation>
    <scope>NUCLEOTIDE SEQUENCE [LARGE SCALE GENOMIC DNA]</scope>
    <source>
        <strain evidence="2 3">LMG 25704</strain>
    </source>
</reference>
<keyword evidence="3" id="KW-1185">Reference proteome</keyword>
<organism evidence="2 3">
    <name type="scientific">Phaeocystidibacter luteus</name>
    <dbReference type="NCBI Taxonomy" id="911197"/>
    <lineage>
        <taxon>Bacteria</taxon>
        <taxon>Pseudomonadati</taxon>
        <taxon>Bacteroidota</taxon>
        <taxon>Flavobacteriia</taxon>
        <taxon>Flavobacteriales</taxon>
        <taxon>Phaeocystidibacteraceae</taxon>
        <taxon>Phaeocystidibacter</taxon>
    </lineage>
</organism>
<accession>A0A6N6RMN4</accession>
<protein>
    <submittedName>
        <fullName evidence="2">Type I restriction enzyme HsdR N-terminal domain-containing protein</fullName>
    </submittedName>
</protein>
<comment type="caution">
    <text evidence="2">The sequence shown here is derived from an EMBL/GenBank/DDBJ whole genome shotgun (WGS) entry which is preliminary data.</text>
</comment>
<dbReference type="InterPro" id="IPR029464">
    <property type="entry name" value="HSDR_N"/>
</dbReference>
<gene>
    <name evidence="2" type="ORF">F8C67_03480</name>
</gene>
<name>A0A6N6RMN4_9FLAO</name>
<dbReference type="Proteomes" id="UP000468650">
    <property type="component" value="Unassembled WGS sequence"/>
</dbReference>
<dbReference type="EMBL" id="WBVO01000001">
    <property type="protein sequence ID" value="KAB2814823.1"/>
    <property type="molecule type" value="Genomic_DNA"/>
</dbReference>